<dbReference type="RefSeq" id="XP_047760724.1">
    <property type="nucleotide sequence ID" value="XM_047903239.1"/>
</dbReference>
<feature type="region of interest" description="Disordered" evidence="1">
    <location>
        <begin position="14"/>
        <end position="45"/>
    </location>
</feature>
<name>A0A9Q8LGT3_PASFU</name>
<protein>
    <submittedName>
        <fullName evidence="2">Uncharacterized protein</fullName>
    </submittedName>
</protein>
<feature type="compositionally biased region" description="Pro residues" evidence="1">
    <location>
        <begin position="34"/>
        <end position="43"/>
    </location>
</feature>
<sequence>MAFGINHIKKWYKKLARKTPPPQPQQQQQQQQQAPPPPPPPQPSLEVDIAAIRQLFVDELDAEMARQLIGVGLNNMVVRTFRSENGRAGYLAINLRS</sequence>
<organism evidence="2 3">
    <name type="scientific">Passalora fulva</name>
    <name type="common">Tomato leaf mold</name>
    <name type="synonym">Cladosporium fulvum</name>
    <dbReference type="NCBI Taxonomy" id="5499"/>
    <lineage>
        <taxon>Eukaryota</taxon>
        <taxon>Fungi</taxon>
        <taxon>Dikarya</taxon>
        <taxon>Ascomycota</taxon>
        <taxon>Pezizomycotina</taxon>
        <taxon>Dothideomycetes</taxon>
        <taxon>Dothideomycetidae</taxon>
        <taxon>Mycosphaerellales</taxon>
        <taxon>Mycosphaerellaceae</taxon>
        <taxon>Fulvia</taxon>
    </lineage>
</organism>
<dbReference type="AlphaFoldDB" id="A0A9Q8LGT3"/>
<reference evidence="2" key="1">
    <citation type="submission" date="2021-12" db="EMBL/GenBank/DDBJ databases">
        <authorList>
            <person name="Zaccaron A."/>
            <person name="Stergiopoulos I."/>
        </authorList>
    </citation>
    <scope>NUCLEOTIDE SEQUENCE</scope>
    <source>
        <strain evidence="2">Race5_Kim</strain>
    </source>
</reference>
<evidence type="ECO:0000313" key="2">
    <source>
        <dbReference type="EMBL" id="UJO16358.1"/>
    </source>
</evidence>
<accession>A0A9Q8LGT3</accession>
<dbReference type="EMBL" id="CP090166">
    <property type="protein sequence ID" value="UJO16358.1"/>
    <property type="molecule type" value="Genomic_DNA"/>
</dbReference>
<evidence type="ECO:0000256" key="1">
    <source>
        <dbReference type="SAM" id="MobiDB-lite"/>
    </source>
</evidence>
<dbReference type="Proteomes" id="UP000756132">
    <property type="component" value="Chromosome 4"/>
</dbReference>
<proteinExistence type="predicted"/>
<gene>
    <name evidence="2" type="ORF">CLAFUR5_04091</name>
</gene>
<evidence type="ECO:0000313" key="3">
    <source>
        <dbReference type="Proteomes" id="UP000756132"/>
    </source>
</evidence>
<keyword evidence="3" id="KW-1185">Reference proteome</keyword>
<dbReference type="KEGG" id="ffu:CLAFUR5_04091"/>
<reference evidence="2" key="2">
    <citation type="journal article" date="2022" name="Microb. Genom.">
        <title>A chromosome-scale genome assembly of the tomato pathogen Cladosporium fulvum reveals a compartmentalized genome architecture and the presence of a dispensable chromosome.</title>
        <authorList>
            <person name="Zaccaron A.Z."/>
            <person name="Chen L.H."/>
            <person name="Samaras A."/>
            <person name="Stergiopoulos I."/>
        </authorList>
    </citation>
    <scope>NUCLEOTIDE SEQUENCE</scope>
    <source>
        <strain evidence="2">Race5_Kim</strain>
    </source>
</reference>
<dbReference type="GeneID" id="71983969"/>